<dbReference type="Proteomes" id="UP000626244">
    <property type="component" value="Unassembled WGS sequence"/>
</dbReference>
<gene>
    <name evidence="2" type="ORF">GCM10007380_37870</name>
</gene>
<dbReference type="SUPFAM" id="SSF51735">
    <property type="entry name" value="NAD(P)-binding Rossmann-fold domains"/>
    <property type="match status" value="1"/>
</dbReference>
<dbReference type="AlphaFoldDB" id="A0A8J3AP14"/>
<dbReference type="RefSeq" id="WP_088002085.1">
    <property type="nucleotide sequence ID" value="NZ_BMHB01000003.1"/>
</dbReference>
<dbReference type="InterPro" id="IPR036291">
    <property type="entry name" value="NAD(P)-bd_dom_sf"/>
</dbReference>
<feature type="domain" description="NAD(P)-binding" evidence="1">
    <location>
        <begin position="6"/>
        <end position="300"/>
    </location>
</feature>
<dbReference type="InterPro" id="IPR016040">
    <property type="entry name" value="NAD(P)-bd_dom"/>
</dbReference>
<proteinExistence type="predicted"/>
<evidence type="ECO:0000313" key="2">
    <source>
        <dbReference type="EMBL" id="GGI17423.1"/>
    </source>
</evidence>
<dbReference type="EMBL" id="BMHB01000003">
    <property type="protein sequence ID" value="GGI17423.1"/>
    <property type="molecule type" value="Genomic_DNA"/>
</dbReference>
<evidence type="ECO:0000313" key="3">
    <source>
        <dbReference type="Proteomes" id="UP000626244"/>
    </source>
</evidence>
<dbReference type="PANTHER" id="PTHR43000">
    <property type="entry name" value="DTDP-D-GLUCOSE 4,6-DEHYDRATASE-RELATED"/>
    <property type="match status" value="1"/>
</dbReference>
<reference evidence="3" key="1">
    <citation type="journal article" date="2019" name="Int. J. Syst. Evol. Microbiol.">
        <title>The Global Catalogue of Microorganisms (GCM) 10K type strain sequencing project: providing services to taxonomists for standard genome sequencing and annotation.</title>
        <authorList>
            <consortium name="The Broad Institute Genomics Platform"/>
            <consortium name="The Broad Institute Genome Sequencing Center for Infectious Disease"/>
            <person name="Wu L."/>
            <person name="Ma J."/>
        </authorList>
    </citation>
    <scope>NUCLEOTIDE SEQUENCE [LARGE SCALE GENOMIC DNA]</scope>
    <source>
        <strain evidence="3">CGMCC 1.14993</strain>
    </source>
</reference>
<dbReference type="Gene3D" id="3.40.50.720">
    <property type="entry name" value="NAD(P)-binding Rossmann-like Domain"/>
    <property type="match status" value="1"/>
</dbReference>
<keyword evidence="3" id="KW-1185">Reference proteome</keyword>
<dbReference type="Pfam" id="PF16363">
    <property type="entry name" value="GDP_Man_Dehyd"/>
    <property type="match status" value="1"/>
</dbReference>
<protein>
    <submittedName>
        <fullName evidence="2">UDP-glucose 4-epimerase</fullName>
    </submittedName>
</protein>
<accession>A0A8J3AP14</accession>
<evidence type="ECO:0000259" key="1">
    <source>
        <dbReference type="Pfam" id="PF16363"/>
    </source>
</evidence>
<organism evidence="2 3">
    <name type="scientific">Gottfriedia solisilvae</name>
    <dbReference type="NCBI Taxonomy" id="1516104"/>
    <lineage>
        <taxon>Bacteria</taxon>
        <taxon>Bacillati</taxon>
        <taxon>Bacillota</taxon>
        <taxon>Bacilli</taxon>
        <taxon>Bacillales</taxon>
        <taxon>Bacillaceae</taxon>
        <taxon>Gottfriedia</taxon>
    </lineage>
</organism>
<dbReference type="OrthoDB" id="9771073at2"/>
<comment type="caution">
    <text evidence="2">The sequence shown here is derived from an EMBL/GenBank/DDBJ whole genome shotgun (WGS) entry which is preliminary data.</text>
</comment>
<sequence>MKKVVVTGGAGFIGSNLVQAYKSHGFEVIVVDNLTTGKLENIPNDIKFYEMDIRNPQFIEIILKEQPDIINHHAAQIDVQFSIQNPIEDASINILGTINVLESLRQIKEIKNCNLIYASSAAAYGNPSYLGVDEKHSTNPISFYGSSKLSPEMYIKIFHDLYAIPYSIFRYANVYGIGQDPKGEGGVISILVDRIVNNSLFTLYGDGEQTRDFIFVQDIVNANLIASEHPINDTCNISTNIPTTLHDLIRVAEDVIERKIEIEYEEERPGDIKYSYLTCQKAESLLSWKPKYTLHEGLKATINHYNSRKK</sequence>
<name>A0A8J3AP14_9BACI</name>